<feature type="region of interest" description="Disordered" evidence="4">
    <location>
        <begin position="239"/>
        <end position="527"/>
    </location>
</feature>
<dbReference type="PANTHER" id="PTHR13923">
    <property type="entry name" value="SEC31-RELATED PROTEIN"/>
    <property type="match status" value="1"/>
</dbReference>
<name>A0A7S3YUJ9_9EUKA</name>
<evidence type="ECO:0000313" key="5">
    <source>
        <dbReference type="EMBL" id="CAE0662479.1"/>
    </source>
</evidence>
<dbReference type="Gene3D" id="1.20.940.10">
    <property type="entry name" value="Functional domain of the splicing factor Prp18"/>
    <property type="match status" value="1"/>
</dbReference>
<feature type="compositionally biased region" description="Low complexity" evidence="4">
    <location>
        <begin position="330"/>
        <end position="342"/>
    </location>
</feature>
<keyword evidence="2" id="KW-0853">WD repeat</keyword>
<gene>
    <name evidence="5" type="ORF">LGLO00237_LOCUS14080</name>
</gene>
<feature type="compositionally biased region" description="Pro residues" evidence="4">
    <location>
        <begin position="312"/>
        <end position="325"/>
    </location>
</feature>
<sequence length="735" mass="74982">MADAVLIAQCGDPGLWQRIVEKHFDAHPLAWAKKSLWPIVTKDYNKLVASADLANWRESLAMLLAYASEREEFPSLVDALAARLEAGGDPHAATLCYMVSGNVELAVERWLKEGAAEAQAQAADNKGNGEGASAVALQAAIEKLHFFSVATGLDGPPSMAIARKYCEFAGLLAAQGETADALFYLRQAIPRPNPSDTETISLLKRLEEALQGEVQAQAQAQAQAHAQAGVQANMNPAAGLGGRPLLKPRVNPAGGAMGVRSPSSNNRFGNRRAPPGGPGFASRGAGPPSRFTPPRNNPPPAPVGGVGGGVGGPPPPVPGPRPAPRGGPGLLRRAPMPMSGRPAPGPPPAGVGGGGPPAPGPRPSAPMGGVRPRAPMGGARPSAPAMGGRPQPPGPGPRPMLRGAMPAPKPNPVMPAPRVGARPLPRGGIPPPRGSGANPPPRGGPPPSQPGGGRAPPPGPSYTPLRGAQPPPSGGPRVGAGMPPPGPGAPRGGMAPPPANRFGAGAGPARGGPGAAPMPRPRGAMPPSMMPAPRMGVPATRMNPSLAPAPMATHAPPPAMPNPNPPMRGMGMGMGMGGMPQMGGAPEAKAPPPAGLGKKTGPRYSDLPDLPTKAGEGPASADVLSTCTEAVTQALAGTITQLKNSGQLNQREAKRLADVERRLDGLYQKLDVQNPERLSTDAAENLTNLCAALTSPQGPNVNLAKKIHMKLVTEDKKRENLKWLTGVKQLLMLIK</sequence>
<feature type="compositionally biased region" description="Gly residues" evidence="4">
    <location>
        <begin position="504"/>
        <end position="514"/>
    </location>
</feature>
<dbReference type="AlphaFoldDB" id="A0A7S3YUJ9"/>
<organism evidence="5">
    <name type="scientific">Lotharella globosa</name>
    <dbReference type="NCBI Taxonomy" id="91324"/>
    <lineage>
        <taxon>Eukaryota</taxon>
        <taxon>Sar</taxon>
        <taxon>Rhizaria</taxon>
        <taxon>Cercozoa</taxon>
        <taxon>Chlorarachniophyceae</taxon>
        <taxon>Lotharella</taxon>
    </lineage>
</organism>
<dbReference type="GO" id="GO:0090110">
    <property type="term" value="P:COPII-coated vesicle cargo loading"/>
    <property type="evidence" value="ECO:0007669"/>
    <property type="project" value="TreeGrafter"/>
</dbReference>
<evidence type="ECO:0008006" key="6">
    <source>
        <dbReference type="Google" id="ProtNLM"/>
    </source>
</evidence>
<reference evidence="5" key="1">
    <citation type="submission" date="2021-01" db="EMBL/GenBank/DDBJ databases">
        <authorList>
            <person name="Corre E."/>
            <person name="Pelletier E."/>
            <person name="Niang G."/>
            <person name="Scheremetjew M."/>
            <person name="Finn R."/>
            <person name="Kale V."/>
            <person name="Holt S."/>
            <person name="Cochrane G."/>
            <person name="Meng A."/>
            <person name="Brown T."/>
            <person name="Cohen L."/>
        </authorList>
    </citation>
    <scope>NUCLEOTIDE SEQUENCE</scope>
    <source>
        <strain evidence="5">CCCM811</strain>
    </source>
</reference>
<protein>
    <recommendedName>
        <fullName evidence="6">Ancestral coatomer element 1 Sec16/Sec31 domain-containing protein</fullName>
    </recommendedName>
</protein>
<dbReference type="EMBL" id="HBIV01019455">
    <property type="protein sequence ID" value="CAE0662479.1"/>
    <property type="molecule type" value="Transcribed_RNA"/>
</dbReference>
<dbReference type="GO" id="GO:0005198">
    <property type="term" value="F:structural molecule activity"/>
    <property type="evidence" value="ECO:0007669"/>
    <property type="project" value="TreeGrafter"/>
</dbReference>
<dbReference type="GO" id="GO:0007029">
    <property type="term" value="P:endoplasmic reticulum organization"/>
    <property type="evidence" value="ECO:0007669"/>
    <property type="project" value="TreeGrafter"/>
</dbReference>
<dbReference type="InterPro" id="IPR040251">
    <property type="entry name" value="SEC31-like"/>
</dbReference>
<feature type="compositionally biased region" description="Low complexity" evidence="4">
    <location>
        <begin position="515"/>
        <end position="527"/>
    </location>
</feature>
<keyword evidence="1" id="KW-0813">Transport</keyword>
<evidence type="ECO:0000256" key="3">
    <source>
        <dbReference type="ARBA" id="ARBA00022737"/>
    </source>
</evidence>
<feature type="compositionally biased region" description="Low complexity" evidence="4">
    <location>
        <begin position="416"/>
        <end position="427"/>
    </location>
</feature>
<evidence type="ECO:0000256" key="4">
    <source>
        <dbReference type="SAM" id="MobiDB-lite"/>
    </source>
</evidence>
<dbReference type="GO" id="GO:0070971">
    <property type="term" value="C:endoplasmic reticulum exit site"/>
    <property type="evidence" value="ECO:0007669"/>
    <property type="project" value="TreeGrafter"/>
</dbReference>
<dbReference type="PRINTS" id="PR01217">
    <property type="entry name" value="PRICHEXTENSN"/>
</dbReference>
<keyword evidence="3" id="KW-0677">Repeat</keyword>
<evidence type="ECO:0000256" key="2">
    <source>
        <dbReference type="ARBA" id="ARBA00022574"/>
    </source>
</evidence>
<accession>A0A7S3YUJ9</accession>
<dbReference type="PANTHER" id="PTHR13923:SF11">
    <property type="entry name" value="SECRETORY 31, ISOFORM D"/>
    <property type="match status" value="1"/>
</dbReference>
<evidence type="ECO:0000256" key="1">
    <source>
        <dbReference type="ARBA" id="ARBA00022448"/>
    </source>
</evidence>
<dbReference type="GO" id="GO:0030127">
    <property type="term" value="C:COPII vesicle coat"/>
    <property type="evidence" value="ECO:0007669"/>
    <property type="project" value="TreeGrafter"/>
</dbReference>
<dbReference type="Gene3D" id="1.25.40.1030">
    <property type="match status" value="1"/>
</dbReference>
<proteinExistence type="predicted"/>
<feature type="region of interest" description="Disordered" evidence="4">
    <location>
        <begin position="582"/>
        <end position="608"/>
    </location>
</feature>
<feature type="compositionally biased region" description="Pro residues" evidence="4">
    <location>
        <begin position="428"/>
        <end position="461"/>
    </location>
</feature>